<keyword evidence="2" id="KW-0808">Transferase</keyword>
<dbReference type="EMBL" id="JABBNT010000002">
    <property type="protein sequence ID" value="NMM43888.1"/>
    <property type="molecule type" value="Genomic_DNA"/>
</dbReference>
<sequence length="349" mass="39023">MTGVGLAGNAEAQARVAESLKAPLLATDISIDGLWPLSGGAIQENWAVDLTIQRESGGPERLECVLRTDSPTGVEISLGRAQEFELLRAAWDLGVTVPEPMACVTDKSVIGKDFCLMRRVRGTALGQKITRDERIGGDRDALTERLGRELARIHKITPKSHRFDFLQPPPIDAAEAELAAMRGFLDKMGAQRPVLEWAFRWLYRHKPAPAEIVLAHHDFRTGNYMLDEAGLTAILDWEFAGWSDRHEDIGWFHGMCWRFARRDLPAGGIGTREAFRCGYEAESGISIDPRKAFWWEVYAHLRWAVIALQQVNRYLVGGERTLDLGLTGRRPAELELEILRMTAPERTGA</sequence>
<dbReference type="InterPro" id="IPR051678">
    <property type="entry name" value="AGP_Transferase"/>
</dbReference>
<dbReference type="PANTHER" id="PTHR21310">
    <property type="entry name" value="AMINOGLYCOSIDE PHOSPHOTRANSFERASE-RELATED-RELATED"/>
    <property type="match status" value="1"/>
</dbReference>
<comment type="caution">
    <text evidence="2">The sequence shown here is derived from an EMBL/GenBank/DDBJ whole genome shotgun (WGS) entry which is preliminary data.</text>
</comment>
<organism evidence="2 3">
    <name type="scientific">Pacificispira spongiicola</name>
    <dbReference type="NCBI Taxonomy" id="2729598"/>
    <lineage>
        <taxon>Bacteria</taxon>
        <taxon>Pseudomonadati</taxon>
        <taxon>Pseudomonadota</taxon>
        <taxon>Alphaproteobacteria</taxon>
        <taxon>Rhodospirillales</taxon>
        <taxon>Rhodospirillaceae</taxon>
        <taxon>Pacificispira</taxon>
    </lineage>
</organism>
<dbReference type="Pfam" id="PF01636">
    <property type="entry name" value="APH"/>
    <property type="match status" value="1"/>
</dbReference>
<protein>
    <submittedName>
        <fullName evidence="2">Phosphotransferase family protein</fullName>
    </submittedName>
</protein>
<accession>A0A7Y0DYG1</accession>
<dbReference type="CDD" id="cd05154">
    <property type="entry name" value="ACAD10_11_N-like"/>
    <property type="match status" value="1"/>
</dbReference>
<dbReference type="Gene3D" id="3.30.200.20">
    <property type="entry name" value="Phosphorylase Kinase, domain 1"/>
    <property type="match status" value="1"/>
</dbReference>
<dbReference type="RefSeq" id="WP_169624210.1">
    <property type="nucleotide sequence ID" value="NZ_JABBNT010000002.1"/>
</dbReference>
<reference evidence="2 3" key="1">
    <citation type="submission" date="2020-04" db="EMBL/GenBank/DDBJ databases">
        <title>Rhodospirillaceae bacterium KN72 isolated from deep sea.</title>
        <authorList>
            <person name="Zhang D.-C."/>
        </authorList>
    </citation>
    <scope>NUCLEOTIDE SEQUENCE [LARGE SCALE GENOMIC DNA]</scope>
    <source>
        <strain evidence="2 3">KN72</strain>
    </source>
</reference>
<evidence type="ECO:0000259" key="1">
    <source>
        <dbReference type="Pfam" id="PF01636"/>
    </source>
</evidence>
<evidence type="ECO:0000313" key="2">
    <source>
        <dbReference type="EMBL" id="NMM43888.1"/>
    </source>
</evidence>
<dbReference type="SUPFAM" id="SSF56112">
    <property type="entry name" value="Protein kinase-like (PK-like)"/>
    <property type="match status" value="1"/>
</dbReference>
<dbReference type="InterPro" id="IPR002575">
    <property type="entry name" value="Aminoglycoside_PTrfase"/>
</dbReference>
<proteinExistence type="predicted"/>
<dbReference type="Gene3D" id="3.90.1200.10">
    <property type="match status" value="1"/>
</dbReference>
<dbReference type="Proteomes" id="UP000539372">
    <property type="component" value="Unassembled WGS sequence"/>
</dbReference>
<dbReference type="GO" id="GO:0016740">
    <property type="term" value="F:transferase activity"/>
    <property type="evidence" value="ECO:0007669"/>
    <property type="project" value="UniProtKB-KW"/>
</dbReference>
<keyword evidence="3" id="KW-1185">Reference proteome</keyword>
<feature type="domain" description="Aminoglycoside phosphotransferase" evidence="1">
    <location>
        <begin position="37"/>
        <end position="272"/>
    </location>
</feature>
<evidence type="ECO:0000313" key="3">
    <source>
        <dbReference type="Proteomes" id="UP000539372"/>
    </source>
</evidence>
<dbReference type="PANTHER" id="PTHR21310:SF57">
    <property type="entry name" value="BLR2944 PROTEIN"/>
    <property type="match status" value="1"/>
</dbReference>
<dbReference type="AlphaFoldDB" id="A0A7Y0DYG1"/>
<dbReference type="InterPro" id="IPR041726">
    <property type="entry name" value="ACAD10_11_N"/>
</dbReference>
<name>A0A7Y0DYG1_9PROT</name>
<dbReference type="InterPro" id="IPR011009">
    <property type="entry name" value="Kinase-like_dom_sf"/>
</dbReference>
<gene>
    <name evidence="2" type="ORF">HH303_05335</name>
</gene>